<dbReference type="EMBL" id="JAKOGI010000028">
    <property type="protein sequence ID" value="KAJ8448592.1"/>
    <property type="molecule type" value="Genomic_DNA"/>
</dbReference>
<proteinExistence type="predicted"/>
<dbReference type="OrthoDB" id="1936517at2759"/>
<keyword evidence="3" id="KW-1185">Reference proteome</keyword>
<feature type="region of interest" description="Disordered" evidence="1">
    <location>
        <begin position="1"/>
        <end position="35"/>
    </location>
</feature>
<organism evidence="2 3">
    <name type="scientific">Carnegiea gigantea</name>
    <dbReference type="NCBI Taxonomy" id="171969"/>
    <lineage>
        <taxon>Eukaryota</taxon>
        <taxon>Viridiplantae</taxon>
        <taxon>Streptophyta</taxon>
        <taxon>Embryophyta</taxon>
        <taxon>Tracheophyta</taxon>
        <taxon>Spermatophyta</taxon>
        <taxon>Magnoliopsida</taxon>
        <taxon>eudicotyledons</taxon>
        <taxon>Gunneridae</taxon>
        <taxon>Pentapetalae</taxon>
        <taxon>Caryophyllales</taxon>
        <taxon>Cactineae</taxon>
        <taxon>Cactaceae</taxon>
        <taxon>Cactoideae</taxon>
        <taxon>Echinocereeae</taxon>
        <taxon>Carnegiea</taxon>
    </lineage>
</organism>
<feature type="compositionally biased region" description="Pro residues" evidence="1">
    <location>
        <begin position="19"/>
        <end position="33"/>
    </location>
</feature>
<accession>A0A9Q1KTY0</accession>
<dbReference type="Proteomes" id="UP001153076">
    <property type="component" value="Unassembled WGS sequence"/>
</dbReference>
<feature type="compositionally biased region" description="Gly residues" evidence="1">
    <location>
        <begin position="1"/>
        <end position="12"/>
    </location>
</feature>
<evidence type="ECO:0000313" key="2">
    <source>
        <dbReference type="EMBL" id="KAJ8448592.1"/>
    </source>
</evidence>
<comment type="caution">
    <text evidence="2">The sequence shown here is derived from an EMBL/GenBank/DDBJ whole genome shotgun (WGS) entry which is preliminary data.</text>
</comment>
<gene>
    <name evidence="2" type="ORF">Cgig2_010479</name>
</gene>
<dbReference type="PANTHER" id="PTHR32378:SF10">
    <property type="entry name" value="GUANINE NUCLEOTIDE-BINDING PROTEIN SUBUNIT GAMMA 3"/>
    <property type="match status" value="1"/>
</dbReference>
<evidence type="ECO:0000256" key="1">
    <source>
        <dbReference type="SAM" id="MobiDB-lite"/>
    </source>
</evidence>
<dbReference type="AlphaFoldDB" id="A0A9Q1KTY0"/>
<dbReference type="PANTHER" id="PTHR32378">
    <property type="entry name" value="GUANINE NUCLEOTIDE-BINDING PROTEIN SUBUNIT GAMMA 3"/>
    <property type="match status" value="1"/>
</dbReference>
<sequence>MDVDGSGSGSGSGHAPRVPSLPPPCPKSPPPYPDLYGTRRDMARIQILERERSFLEAFGKTLLSFHLDTEIPRWNSSIPFLPSQEELKFVEGLLPASRCCKEYAWFCNSLKSENQHMRSLLEMALFSKFLDKPTWSITLARASRPWRSLTPTSHVYLALLVLSTCVDRAYHASIAHGYVAVLAVRSVSNHHNASAALCQSAANPRTVAHA</sequence>
<reference evidence="2" key="1">
    <citation type="submission" date="2022-04" db="EMBL/GenBank/DDBJ databases">
        <title>Carnegiea gigantea Genome sequencing and assembly v2.</title>
        <authorList>
            <person name="Copetti D."/>
            <person name="Sanderson M.J."/>
            <person name="Burquez A."/>
            <person name="Wojciechowski M.F."/>
        </authorList>
    </citation>
    <scope>NUCLEOTIDE SEQUENCE</scope>
    <source>
        <strain evidence="2">SGP5-SGP5p</strain>
        <tissue evidence="2">Aerial part</tissue>
    </source>
</reference>
<evidence type="ECO:0000313" key="3">
    <source>
        <dbReference type="Proteomes" id="UP001153076"/>
    </source>
</evidence>
<protein>
    <submittedName>
        <fullName evidence="2">Uncharacterized protein</fullName>
    </submittedName>
</protein>
<dbReference type="InterPro" id="IPR055305">
    <property type="entry name" value="GG3-like"/>
</dbReference>
<name>A0A9Q1KTY0_9CARY</name>